<reference evidence="2 3" key="1">
    <citation type="journal article" date="2016" name="Mol. Biol. Evol.">
        <title>Comparative Genomics of Early-Diverging Mushroom-Forming Fungi Provides Insights into the Origins of Lignocellulose Decay Capabilities.</title>
        <authorList>
            <person name="Nagy L.G."/>
            <person name="Riley R."/>
            <person name="Tritt A."/>
            <person name="Adam C."/>
            <person name="Daum C."/>
            <person name="Floudas D."/>
            <person name="Sun H."/>
            <person name="Yadav J.S."/>
            <person name="Pangilinan J."/>
            <person name="Larsson K.H."/>
            <person name="Matsuura K."/>
            <person name="Barry K."/>
            <person name="Labutti K."/>
            <person name="Kuo R."/>
            <person name="Ohm R.A."/>
            <person name="Bhattacharya S.S."/>
            <person name="Shirouzu T."/>
            <person name="Yoshinaga Y."/>
            <person name="Martin F.M."/>
            <person name="Grigoriev I.V."/>
            <person name="Hibbett D.S."/>
        </authorList>
    </citation>
    <scope>NUCLEOTIDE SEQUENCE [LARGE SCALE GENOMIC DNA]</scope>
    <source>
        <strain evidence="2 3">HHB12733</strain>
    </source>
</reference>
<protein>
    <submittedName>
        <fullName evidence="2">Uncharacterized protein</fullName>
    </submittedName>
</protein>
<evidence type="ECO:0000313" key="3">
    <source>
        <dbReference type="Proteomes" id="UP000076842"/>
    </source>
</evidence>
<feature type="region of interest" description="Disordered" evidence="1">
    <location>
        <begin position="31"/>
        <end position="50"/>
    </location>
</feature>
<proteinExistence type="predicted"/>
<evidence type="ECO:0000313" key="2">
    <source>
        <dbReference type="EMBL" id="KZT54431.1"/>
    </source>
</evidence>
<name>A0A165EA51_9BASI</name>
<gene>
    <name evidence="2" type="ORF">CALCODRAFT_13944</name>
</gene>
<keyword evidence="3" id="KW-1185">Reference proteome</keyword>
<dbReference type="AlphaFoldDB" id="A0A165EA51"/>
<dbReference type="Proteomes" id="UP000076842">
    <property type="component" value="Unassembled WGS sequence"/>
</dbReference>
<dbReference type="EMBL" id="KV424014">
    <property type="protein sequence ID" value="KZT54431.1"/>
    <property type="molecule type" value="Genomic_DNA"/>
</dbReference>
<organism evidence="2 3">
    <name type="scientific">Calocera cornea HHB12733</name>
    <dbReference type="NCBI Taxonomy" id="1353952"/>
    <lineage>
        <taxon>Eukaryota</taxon>
        <taxon>Fungi</taxon>
        <taxon>Dikarya</taxon>
        <taxon>Basidiomycota</taxon>
        <taxon>Agaricomycotina</taxon>
        <taxon>Dacrymycetes</taxon>
        <taxon>Dacrymycetales</taxon>
        <taxon>Dacrymycetaceae</taxon>
        <taxon>Calocera</taxon>
    </lineage>
</organism>
<evidence type="ECO:0000256" key="1">
    <source>
        <dbReference type="SAM" id="MobiDB-lite"/>
    </source>
</evidence>
<sequence length="262" mass="28580">MPRRSLYGVERLNLRKEMLMGLVREAREGMDGRKGWKASGGRTSTEGSANEKMDEKARFLSCAALPALACLLTRLSTSFISQVFAGFGVGQAGTACTWSVHETRQQHTFACSFQAVDGGWGVSLPRAPHWRANGVLPWARRRRAQGAQRRPCVCGCPGVRGPQGVGVAGVPQGPCQARPTRVSPRTRFSHIPAPAPAPPGPPDPRPFFALCDWLAGARAPCARRCAREYMLWQGMSRRVRVRVRGIICLARGTGSRGRNRCC</sequence>
<accession>A0A165EA51</accession>
<dbReference type="InParanoid" id="A0A165EA51"/>